<evidence type="ECO:0000313" key="1">
    <source>
        <dbReference type="EMBL" id="EAV45632.1"/>
    </source>
</evidence>
<proteinExistence type="predicted"/>
<dbReference type="EMBL" id="AAUW01000002">
    <property type="protein sequence ID" value="EAV45632.1"/>
    <property type="molecule type" value="Genomic_DNA"/>
</dbReference>
<dbReference type="AlphaFoldDB" id="A0NNA1"/>
<protein>
    <submittedName>
        <fullName evidence="1">Uncharacterized protein</fullName>
    </submittedName>
</protein>
<dbReference type="Proteomes" id="UP000004848">
    <property type="component" value="Unassembled WGS sequence"/>
</dbReference>
<evidence type="ECO:0000313" key="2">
    <source>
        <dbReference type="Proteomes" id="UP000004848"/>
    </source>
</evidence>
<sequence>MNKVSFTINRFTKCVNDSAKPGIGRMHHAVARLNHRFATHSHAFQPGKRHAKRVSFAKTDHFCGYFGVILTVIDQ</sequence>
<comment type="caution">
    <text evidence="1">The sequence shown here is derived from an EMBL/GenBank/DDBJ whole genome shotgun (WGS) entry which is preliminary data.</text>
</comment>
<name>A0NNA1_ROSAI</name>
<accession>A0NNA1</accession>
<gene>
    <name evidence="1" type="ORF">SIAM614_23472</name>
</gene>
<organism evidence="1 2">
    <name type="scientific">Roseibium aggregatum (strain ATCC 25650 / DSM 13394 / JCM 20685 / NBRC 16684 / NCIMB 2208 / IAM 12614 / B1)</name>
    <name type="common">Stappia aggregata</name>
    <dbReference type="NCBI Taxonomy" id="384765"/>
    <lineage>
        <taxon>Bacteria</taxon>
        <taxon>Pseudomonadati</taxon>
        <taxon>Pseudomonadota</taxon>
        <taxon>Alphaproteobacteria</taxon>
        <taxon>Hyphomicrobiales</taxon>
        <taxon>Stappiaceae</taxon>
        <taxon>Roseibium</taxon>
    </lineage>
</organism>
<reference evidence="1 2" key="1">
    <citation type="submission" date="2006-05" db="EMBL/GenBank/DDBJ databases">
        <authorList>
            <person name="King G."/>
            <person name="Ferriera S."/>
            <person name="Johnson J."/>
            <person name="Kravitz S."/>
            <person name="Beeson K."/>
            <person name="Sutton G."/>
            <person name="Rogers Y.-H."/>
            <person name="Friedman R."/>
            <person name="Frazier M."/>
            <person name="Venter J.C."/>
        </authorList>
    </citation>
    <scope>NUCLEOTIDE SEQUENCE [LARGE SCALE GENOMIC DNA]</scope>
    <source>
        <strain evidence="2">ATCC 25650 / DSM 13394 / JCM 20685 / NBRC 16684 / NCIMB 2208 / IAM 12614 / B1</strain>
    </source>
</reference>